<evidence type="ECO:0000313" key="4">
    <source>
        <dbReference type="EMBL" id="KAJ8306723.1"/>
    </source>
</evidence>
<dbReference type="InterPro" id="IPR001073">
    <property type="entry name" value="C1q_dom"/>
</dbReference>
<evidence type="ECO:0000313" key="5">
    <source>
        <dbReference type="Proteomes" id="UP001217089"/>
    </source>
</evidence>
<evidence type="ECO:0000256" key="1">
    <source>
        <dbReference type="ARBA" id="ARBA00004613"/>
    </source>
</evidence>
<keyword evidence="5" id="KW-1185">Reference proteome</keyword>
<dbReference type="Pfam" id="PF00386">
    <property type="entry name" value="C1q"/>
    <property type="match status" value="1"/>
</dbReference>
<evidence type="ECO:0000259" key="3">
    <source>
        <dbReference type="PROSITE" id="PS50871"/>
    </source>
</evidence>
<proteinExistence type="predicted"/>
<dbReference type="SMART" id="SM00110">
    <property type="entry name" value="C1Q"/>
    <property type="match status" value="1"/>
</dbReference>
<dbReference type="SUPFAM" id="SSF49842">
    <property type="entry name" value="TNF-like"/>
    <property type="match status" value="1"/>
</dbReference>
<dbReference type="Gene3D" id="2.60.120.40">
    <property type="match status" value="1"/>
</dbReference>
<dbReference type="InterPro" id="IPR008983">
    <property type="entry name" value="Tumour_necrosis_fac-like_dom"/>
</dbReference>
<accession>A0ABQ9EN90</accession>
<dbReference type="InterPro" id="IPR050392">
    <property type="entry name" value="Collagen/C1q_domain"/>
</dbReference>
<dbReference type="PROSITE" id="PS50871">
    <property type="entry name" value="C1Q"/>
    <property type="match status" value="1"/>
</dbReference>
<feature type="domain" description="C1q" evidence="3">
    <location>
        <begin position="1"/>
        <end position="150"/>
    </location>
</feature>
<dbReference type="PANTHER" id="PTHR15427">
    <property type="entry name" value="EMILIN ELASTIN MICROFIBRIL INTERFACE-LOCATED PROTEIN ELASTIN MICROFIBRIL INTERFACER"/>
    <property type="match status" value="1"/>
</dbReference>
<dbReference type="EMBL" id="JARBDR010000811">
    <property type="protein sequence ID" value="KAJ8306723.1"/>
    <property type="molecule type" value="Genomic_DNA"/>
</dbReference>
<protein>
    <recommendedName>
        <fullName evidence="3">C1q domain-containing protein</fullName>
    </recommendedName>
</protein>
<sequence>MFYLYAFTAKLTNHISTSSTIIFKTVITNIGGGYNNRDGKFYCPKAGLYMFTSTLMSFLKYYIDGFIMKNNQSTVQVHENIGSRLNYYPSASATVMLRLDIGDKLLQIAAYKPSIYCRNITFVLSEIIAFSLDTMYSYAIAYVMLDATSELDLEIGNYLIRSDVRQLE</sequence>
<organism evidence="4 5">
    <name type="scientific">Tegillarca granosa</name>
    <name type="common">Malaysian cockle</name>
    <name type="synonym">Anadara granosa</name>
    <dbReference type="NCBI Taxonomy" id="220873"/>
    <lineage>
        <taxon>Eukaryota</taxon>
        <taxon>Metazoa</taxon>
        <taxon>Spiralia</taxon>
        <taxon>Lophotrochozoa</taxon>
        <taxon>Mollusca</taxon>
        <taxon>Bivalvia</taxon>
        <taxon>Autobranchia</taxon>
        <taxon>Pteriomorphia</taxon>
        <taxon>Arcoida</taxon>
        <taxon>Arcoidea</taxon>
        <taxon>Arcidae</taxon>
        <taxon>Tegillarca</taxon>
    </lineage>
</organism>
<dbReference type="Proteomes" id="UP001217089">
    <property type="component" value="Unassembled WGS sequence"/>
</dbReference>
<dbReference type="PANTHER" id="PTHR15427:SF33">
    <property type="entry name" value="COLLAGEN IV NC1 DOMAIN-CONTAINING PROTEIN"/>
    <property type="match status" value="1"/>
</dbReference>
<dbReference type="PRINTS" id="PR00007">
    <property type="entry name" value="COMPLEMNTC1Q"/>
</dbReference>
<gene>
    <name evidence="4" type="ORF">KUTeg_015764</name>
</gene>
<comment type="caution">
    <text evidence="4">The sequence shown here is derived from an EMBL/GenBank/DDBJ whole genome shotgun (WGS) entry which is preliminary data.</text>
</comment>
<evidence type="ECO:0000256" key="2">
    <source>
        <dbReference type="ARBA" id="ARBA00022525"/>
    </source>
</evidence>
<keyword evidence="2" id="KW-0964">Secreted</keyword>
<reference evidence="4 5" key="1">
    <citation type="submission" date="2022-12" db="EMBL/GenBank/DDBJ databases">
        <title>Chromosome-level genome of Tegillarca granosa.</title>
        <authorList>
            <person name="Kim J."/>
        </authorList>
    </citation>
    <scope>NUCLEOTIDE SEQUENCE [LARGE SCALE GENOMIC DNA]</scope>
    <source>
        <strain evidence="4">Teg-2019</strain>
        <tissue evidence="4">Adductor muscle</tissue>
    </source>
</reference>
<comment type="subcellular location">
    <subcellularLocation>
        <location evidence="1">Secreted</location>
    </subcellularLocation>
</comment>
<name>A0ABQ9EN90_TEGGR</name>